<dbReference type="RefSeq" id="XP_007603713.1">
    <property type="nucleotide sequence ID" value="XM_007603651.1"/>
</dbReference>
<dbReference type="HOGENOM" id="CLU_1062470_0_0_1"/>
<dbReference type="EMBL" id="JH370130">
    <property type="protein sequence ID" value="ELA42945.1"/>
    <property type="molecule type" value="Genomic_DNA"/>
</dbReference>
<reference evidence="2" key="1">
    <citation type="submission" date="2011-05" db="EMBL/GenBank/DDBJ databases">
        <title>The genome sequence of Vittaforma corneae strain ATCC 50505.</title>
        <authorList>
            <consortium name="The Broad Institute Genome Sequencing Platform"/>
            <person name="Cuomo C."/>
            <person name="Didier E."/>
            <person name="Bowers L."/>
            <person name="Young S.K."/>
            <person name="Zeng Q."/>
            <person name="Gargeya S."/>
            <person name="Fitzgerald M."/>
            <person name="Haas B."/>
            <person name="Abouelleil A."/>
            <person name="Alvarado L."/>
            <person name="Arachchi H.M."/>
            <person name="Berlin A."/>
            <person name="Chapman S.B."/>
            <person name="Gearin G."/>
            <person name="Goldberg J."/>
            <person name="Griggs A."/>
            <person name="Gujja S."/>
            <person name="Hansen M."/>
            <person name="Heiman D."/>
            <person name="Howarth C."/>
            <person name="Larimer J."/>
            <person name="Lui A."/>
            <person name="MacDonald P.J.P."/>
            <person name="McCowen C."/>
            <person name="Montmayeur A."/>
            <person name="Murphy C."/>
            <person name="Neiman D."/>
            <person name="Pearson M."/>
            <person name="Priest M."/>
            <person name="Roberts A."/>
            <person name="Saif S."/>
            <person name="Shea T."/>
            <person name="Sisk P."/>
            <person name="Stolte C."/>
            <person name="Sykes S."/>
            <person name="Wortman J."/>
            <person name="Nusbaum C."/>
            <person name="Birren B."/>
        </authorList>
    </citation>
    <scope>NUCLEOTIDE SEQUENCE [LARGE SCALE GENOMIC DNA]</scope>
    <source>
        <strain evidence="2">ATCC 50505</strain>
    </source>
</reference>
<dbReference type="AlphaFoldDB" id="L2GR06"/>
<dbReference type="GeneID" id="19880978"/>
<evidence type="ECO:0000313" key="2">
    <source>
        <dbReference type="Proteomes" id="UP000011082"/>
    </source>
</evidence>
<accession>L2GR06</accession>
<dbReference type="Proteomes" id="UP000011082">
    <property type="component" value="Unassembled WGS sequence"/>
</dbReference>
<evidence type="ECO:0000313" key="1">
    <source>
        <dbReference type="EMBL" id="ELA42945.1"/>
    </source>
</evidence>
<name>L2GR06_VITCO</name>
<keyword evidence="2" id="KW-1185">Reference proteome</keyword>
<dbReference type="SUPFAM" id="SSF54197">
    <property type="entry name" value="HIT-like"/>
    <property type="match status" value="1"/>
</dbReference>
<dbReference type="InParanoid" id="L2GR06"/>
<organism evidence="1 2">
    <name type="scientific">Vittaforma corneae (strain ATCC 50505)</name>
    <name type="common">Microsporidian parasite</name>
    <name type="synonym">Nosema corneum</name>
    <dbReference type="NCBI Taxonomy" id="993615"/>
    <lineage>
        <taxon>Eukaryota</taxon>
        <taxon>Fungi</taxon>
        <taxon>Fungi incertae sedis</taxon>
        <taxon>Microsporidia</taxon>
        <taxon>Nosematidae</taxon>
        <taxon>Vittaforma</taxon>
    </lineage>
</organism>
<dbReference type="Gene3D" id="3.30.428.10">
    <property type="entry name" value="HIT-like"/>
    <property type="match status" value="1"/>
</dbReference>
<proteinExistence type="predicted"/>
<dbReference type="VEuPathDB" id="MicrosporidiaDB:VICG_00260"/>
<dbReference type="InterPro" id="IPR036265">
    <property type="entry name" value="HIT-like_sf"/>
</dbReference>
<sequence length="262" mass="29947">MADPAMNMKKLIETSKNTVLHVENGQHGAVIEICYPTIDLSVLEDVKARKHVPHIKNDVYESANVECELECDVTLKHPIDESVLARGTCLYEYYCESYDAYIKSEAKTIKSRELSRRLYEDDSFLIFSEDTDALVWHCLFKSPEIHSVRELANIENLDFLRQKTYQLLSGMNISHSQVCLFFDYQGKCSHLLLNIADISNGLHSLESCGKFIYFDTLLKNIKIDKTTIARIFPISGKHKYFVYSISSQSILKSTISLKSTVL</sequence>
<gene>
    <name evidence="1" type="ORF">VICG_00260</name>
</gene>
<protein>
    <submittedName>
        <fullName evidence="1">Uncharacterized protein</fullName>
    </submittedName>
</protein>